<comment type="caution">
    <text evidence="1">The sequence shown here is derived from an EMBL/GenBank/DDBJ whole genome shotgun (WGS) entry which is preliminary data.</text>
</comment>
<dbReference type="OrthoDB" id="2879636at2759"/>
<protein>
    <submittedName>
        <fullName evidence="1">Uncharacterized protein</fullName>
    </submittedName>
</protein>
<proteinExistence type="predicted"/>
<dbReference type="EMBL" id="JADNYJ010000010">
    <property type="protein sequence ID" value="KAF8908990.1"/>
    <property type="molecule type" value="Genomic_DNA"/>
</dbReference>
<keyword evidence="2" id="KW-1185">Reference proteome</keyword>
<name>A0A9P5NUE2_GYMJU</name>
<gene>
    <name evidence="1" type="ORF">CPB84DRAFT_1843328</name>
</gene>
<evidence type="ECO:0000313" key="1">
    <source>
        <dbReference type="EMBL" id="KAF8908990.1"/>
    </source>
</evidence>
<sequence length="256" mass="29021">MYDLPLDLSNLVKAIYDGPGFSNDSAEAFFNLSGVLRLATKYFVSQIRRQAIQILIKTWPTTLKGHDEMVEAALVSPPVDNLTYPYIHPLHALNLAREVNIHAIVPSALYFLSLYPLAGILQVDHPKLTLEHPSKPSSYLASSDILVYTLMFQHRLQVMEVFIREFCAQRSIHPVCGGEGTCAKGFSRLVSQLHRSWNLRTGPLYLILQSMQRVSNDLTMCGTCRDDFQHEASLLRQKTWDELPSIVQLPPWNEID</sequence>
<accession>A0A9P5NUE2</accession>
<evidence type="ECO:0000313" key="2">
    <source>
        <dbReference type="Proteomes" id="UP000724874"/>
    </source>
</evidence>
<dbReference type="AlphaFoldDB" id="A0A9P5NUE2"/>
<organism evidence="1 2">
    <name type="scientific">Gymnopilus junonius</name>
    <name type="common">Spectacular rustgill mushroom</name>
    <name type="synonym">Gymnopilus spectabilis subsp. junonius</name>
    <dbReference type="NCBI Taxonomy" id="109634"/>
    <lineage>
        <taxon>Eukaryota</taxon>
        <taxon>Fungi</taxon>
        <taxon>Dikarya</taxon>
        <taxon>Basidiomycota</taxon>
        <taxon>Agaricomycotina</taxon>
        <taxon>Agaricomycetes</taxon>
        <taxon>Agaricomycetidae</taxon>
        <taxon>Agaricales</taxon>
        <taxon>Agaricineae</taxon>
        <taxon>Hymenogastraceae</taxon>
        <taxon>Gymnopilus</taxon>
    </lineage>
</organism>
<dbReference type="Proteomes" id="UP000724874">
    <property type="component" value="Unassembled WGS sequence"/>
</dbReference>
<reference evidence="1" key="1">
    <citation type="submission" date="2020-11" db="EMBL/GenBank/DDBJ databases">
        <authorList>
            <consortium name="DOE Joint Genome Institute"/>
            <person name="Ahrendt S."/>
            <person name="Riley R."/>
            <person name="Andreopoulos W."/>
            <person name="LaButti K."/>
            <person name="Pangilinan J."/>
            <person name="Ruiz-duenas F.J."/>
            <person name="Barrasa J.M."/>
            <person name="Sanchez-Garcia M."/>
            <person name="Camarero S."/>
            <person name="Miyauchi S."/>
            <person name="Serrano A."/>
            <person name="Linde D."/>
            <person name="Babiker R."/>
            <person name="Drula E."/>
            <person name="Ayuso-Fernandez I."/>
            <person name="Pacheco R."/>
            <person name="Padilla G."/>
            <person name="Ferreira P."/>
            <person name="Barriuso J."/>
            <person name="Kellner H."/>
            <person name="Castanera R."/>
            <person name="Alfaro M."/>
            <person name="Ramirez L."/>
            <person name="Pisabarro A.G."/>
            <person name="Kuo A."/>
            <person name="Tritt A."/>
            <person name="Lipzen A."/>
            <person name="He G."/>
            <person name="Yan M."/>
            <person name="Ng V."/>
            <person name="Cullen D."/>
            <person name="Martin F."/>
            <person name="Rosso M.-N."/>
            <person name="Henrissat B."/>
            <person name="Hibbett D."/>
            <person name="Martinez A.T."/>
            <person name="Grigoriev I.V."/>
        </authorList>
    </citation>
    <scope>NUCLEOTIDE SEQUENCE</scope>
    <source>
        <strain evidence="1">AH 44721</strain>
    </source>
</reference>